<dbReference type="InterPro" id="IPR000073">
    <property type="entry name" value="AB_hydrolase_1"/>
</dbReference>
<dbReference type="PRINTS" id="PR00111">
    <property type="entry name" value="ABHYDROLASE"/>
</dbReference>
<feature type="active site" description="Proton donor" evidence="12">
    <location>
        <position position="293"/>
    </location>
</feature>
<comment type="caution">
    <text evidence="15">The sequence shown here is derived from an EMBL/GenBank/DDBJ whole genome shotgun (WGS) entry which is preliminary data.</text>
</comment>
<evidence type="ECO:0000256" key="9">
    <source>
        <dbReference type="ARBA" id="ARBA00022801"/>
    </source>
</evidence>
<dbReference type="PRINTS" id="PR00793">
    <property type="entry name" value="PROAMNOPTASE"/>
</dbReference>
<comment type="similarity">
    <text evidence="3 11 13">Belongs to the peptidase S33 family.</text>
</comment>
<feature type="domain" description="AB hydrolase-1" evidence="14">
    <location>
        <begin position="36"/>
        <end position="295"/>
    </location>
</feature>
<dbReference type="PIRSF" id="PIRSF006431">
    <property type="entry name" value="Pept_S33"/>
    <property type="match status" value="1"/>
</dbReference>
<evidence type="ECO:0000259" key="14">
    <source>
        <dbReference type="Pfam" id="PF00561"/>
    </source>
</evidence>
<dbReference type="RefSeq" id="WP_107866693.1">
    <property type="nucleotide sequence ID" value="NZ_QAON01000017.1"/>
</dbReference>
<comment type="catalytic activity">
    <reaction evidence="1 11 13">
        <text>Release of N-terminal proline from a peptide.</text>
        <dbReference type="EC" id="3.4.11.5"/>
    </reaction>
</comment>
<evidence type="ECO:0000256" key="8">
    <source>
        <dbReference type="ARBA" id="ARBA00022670"/>
    </source>
</evidence>
<comment type="subcellular location">
    <subcellularLocation>
        <location evidence="2 11">Cytoplasm</location>
    </subcellularLocation>
</comment>
<dbReference type="GO" id="GO:0004177">
    <property type="term" value="F:aminopeptidase activity"/>
    <property type="evidence" value="ECO:0007669"/>
    <property type="project" value="UniProtKB-UniRule"/>
</dbReference>
<dbReference type="InterPro" id="IPR002410">
    <property type="entry name" value="Peptidase_S33"/>
</dbReference>
<sequence length="316" mass="35760">MLGLYPDIQPYHQFHLQVDDTHCLYIEESGNPQGIPVVFLHGGPGAGTQPWHRRFFDPAVYRIVLFDQRGAGQSTPHASLENNTTPHLIADMEQIREHLAIRQWLIFGGSWGSTLAIAYAETYPQRVLGLILRGIFLCRREDLLWFYQEGASRIFPDAWEDYQKVIPLEERHDFMAAYHKRLTGDDEIAQMAAAKAWSVWEGMCSTLKPNPNVVHHFADPHTALSLARIESHYFAHDIFLAPNQLLAQAHRLKQIPGVIVHGRYDVVCPLDGAFALHKVWPSSELHIIRDAGHSAAEIGIIDALVRATNDFARRLG</sequence>
<evidence type="ECO:0000256" key="2">
    <source>
        <dbReference type="ARBA" id="ARBA00004496"/>
    </source>
</evidence>
<evidence type="ECO:0000256" key="11">
    <source>
        <dbReference type="PIRNR" id="PIRNR006431"/>
    </source>
</evidence>
<reference evidence="15 16" key="1">
    <citation type="submission" date="2018-04" db="EMBL/GenBank/DDBJ databases">
        <title>Genomic Encyclopedia of Archaeal and Bacterial Type Strains, Phase II (KMG-II): from individual species to whole genera.</title>
        <authorList>
            <person name="Goeker M."/>
        </authorList>
    </citation>
    <scope>NUCLEOTIDE SEQUENCE [LARGE SCALE GENOMIC DNA]</scope>
    <source>
        <strain evidence="15 16">DSM 5822</strain>
    </source>
</reference>
<dbReference type="GO" id="GO:0005737">
    <property type="term" value="C:cytoplasm"/>
    <property type="evidence" value="ECO:0007669"/>
    <property type="project" value="UniProtKB-SubCell"/>
</dbReference>
<evidence type="ECO:0000256" key="1">
    <source>
        <dbReference type="ARBA" id="ARBA00001585"/>
    </source>
</evidence>
<keyword evidence="8 11" id="KW-0645">Protease</keyword>
<evidence type="ECO:0000256" key="13">
    <source>
        <dbReference type="RuleBase" id="RU003421"/>
    </source>
</evidence>
<dbReference type="NCBIfam" id="TIGR01249">
    <property type="entry name" value="pro_imino_pep_1"/>
    <property type="match status" value="1"/>
</dbReference>
<evidence type="ECO:0000256" key="3">
    <source>
        <dbReference type="ARBA" id="ARBA00010088"/>
    </source>
</evidence>
<organism evidence="15 16">
    <name type="scientific">Agitococcus lubricus</name>
    <dbReference type="NCBI Taxonomy" id="1077255"/>
    <lineage>
        <taxon>Bacteria</taxon>
        <taxon>Pseudomonadati</taxon>
        <taxon>Pseudomonadota</taxon>
        <taxon>Gammaproteobacteria</taxon>
        <taxon>Moraxellales</taxon>
        <taxon>Moraxellaceae</taxon>
        <taxon>Agitococcus</taxon>
    </lineage>
</organism>
<keyword evidence="7 11" id="KW-0963">Cytoplasm</keyword>
<evidence type="ECO:0000256" key="7">
    <source>
        <dbReference type="ARBA" id="ARBA00022490"/>
    </source>
</evidence>
<keyword evidence="9 11" id="KW-0378">Hydrolase</keyword>
<dbReference type="EMBL" id="QAON01000017">
    <property type="protein sequence ID" value="PTQ87696.1"/>
    <property type="molecule type" value="Genomic_DNA"/>
</dbReference>
<evidence type="ECO:0000256" key="10">
    <source>
        <dbReference type="ARBA" id="ARBA00029605"/>
    </source>
</evidence>
<dbReference type="EC" id="3.4.11.5" evidence="4 11"/>
<dbReference type="PANTHER" id="PTHR43722">
    <property type="entry name" value="PROLINE IMINOPEPTIDASE"/>
    <property type="match status" value="1"/>
</dbReference>
<dbReference type="SUPFAM" id="SSF53474">
    <property type="entry name" value="alpha/beta-Hydrolases"/>
    <property type="match status" value="1"/>
</dbReference>
<protein>
    <recommendedName>
        <fullName evidence="5 11">Proline iminopeptidase</fullName>
        <shortName evidence="11">PIP</shortName>
        <ecNumber evidence="4 11">3.4.11.5</ecNumber>
    </recommendedName>
    <alternativeName>
        <fullName evidence="10 11">Prolyl aminopeptidase</fullName>
    </alternativeName>
</protein>
<evidence type="ECO:0000256" key="4">
    <source>
        <dbReference type="ARBA" id="ARBA00012568"/>
    </source>
</evidence>
<gene>
    <name evidence="15" type="ORF">C8N29_11720</name>
</gene>
<evidence type="ECO:0000313" key="15">
    <source>
        <dbReference type="EMBL" id="PTQ87696.1"/>
    </source>
</evidence>
<dbReference type="PANTHER" id="PTHR43722:SF1">
    <property type="entry name" value="PROLINE IMINOPEPTIDASE"/>
    <property type="match status" value="1"/>
</dbReference>
<proteinExistence type="inferred from homology"/>
<dbReference type="Gene3D" id="3.40.50.1820">
    <property type="entry name" value="alpha/beta hydrolase"/>
    <property type="match status" value="1"/>
</dbReference>
<evidence type="ECO:0000313" key="16">
    <source>
        <dbReference type="Proteomes" id="UP000244223"/>
    </source>
</evidence>
<dbReference type="OrthoDB" id="9775557at2"/>
<dbReference type="InterPro" id="IPR029058">
    <property type="entry name" value="AB_hydrolase_fold"/>
</dbReference>
<dbReference type="InterPro" id="IPR005944">
    <property type="entry name" value="Pro_iminopeptidase"/>
</dbReference>
<name>A0A2T5IUY5_9GAMM</name>
<evidence type="ECO:0000256" key="5">
    <source>
        <dbReference type="ARBA" id="ARBA00021843"/>
    </source>
</evidence>
<dbReference type="GO" id="GO:0006508">
    <property type="term" value="P:proteolysis"/>
    <property type="evidence" value="ECO:0007669"/>
    <property type="project" value="UniProtKB-KW"/>
</dbReference>
<dbReference type="Proteomes" id="UP000244223">
    <property type="component" value="Unassembled WGS sequence"/>
</dbReference>
<evidence type="ECO:0000256" key="6">
    <source>
        <dbReference type="ARBA" id="ARBA00022438"/>
    </source>
</evidence>
<keyword evidence="6 11" id="KW-0031">Aminopeptidase</keyword>
<accession>A0A2T5IUY5</accession>
<keyword evidence="16" id="KW-1185">Reference proteome</keyword>
<dbReference type="AlphaFoldDB" id="A0A2T5IUY5"/>
<evidence type="ECO:0000256" key="12">
    <source>
        <dbReference type="PIRSR" id="PIRSR006431-1"/>
    </source>
</evidence>
<dbReference type="Pfam" id="PF00561">
    <property type="entry name" value="Abhydrolase_1"/>
    <property type="match status" value="1"/>
</dbReference>
<feature type="active site" description="Nucleophile" evidence="12">
    <location>
        <position position="110"/>
    </location>
</feature>
<feature type="active site" evidence="12">
    <location>
        <position position="265"/>
    </location>
</feature>